<feature type="transmembrane region" description="Helical" evidence="3">
    <location>
        <begin position="6"/>
        <end position="29"/>
    </location>
</feature>
<dbReference type="AlphaFoldDB" id="A0AAN8JZE2"/>
<dbReference type="PRINTS" id="PR00111">
    <property type="entry name" value="ABHYDROLASE"/>
</dbReference>
<evidence type="ECO:0000313" key="5">
    <source>
        <dbReference type="EMBL" id="KAK6189029.1"/>
    </source>
</evidence>
<proteinExistence type="inferred from homology"/>
<gene>
    <name evidence="5" type="ORF">SNE40_005080</name>
</gene>
<keyword evidence="3" id="KW-0812">Transmembrane</keyword>
<protein>
    <recommendedName>
        <fullName evidence="4">AB hydrolase-1 domain-containing protein</fullName>
    </recommendedName>
</protein>
<sequence length="341" mass="39238">MAVRALVQTAVTFGLGCFFGSLVMLRALWGIVRQPKRAFYVKDRREPPACLGDSSLGTHGYIHLEKVRLHYVANGEEGKPLMLFVHGFPEFWYSWRYQLKEFAKDYRCVAIDQRGYNDSDKPTGVGNYAMSMMVDDLKQLIPALGYKSCVLVGHDWGGAVCWAFASQHQYLIDRLILMNCPHPGSFFTYAMSHPSQFLKSWYIYFFQLPWLPELAFRLNDYQNIVMTFKGKKMGVQSGIMTNEDIEAYKYAFSRPGAATASINYYRAAVRSVSHDKRVIEKPTQIIWGCVDVALERGLAEECREFTKDLSISYIEEASHWVQMDQPDKVNKLMRKFLEEKS</sequence>
<feature type="domain" description="AB hydrolase-1" evidence="4">
    <location>
        <begin position="80"/>
        <end position="323"/>
    </location>
</feature>
<organism evidence="5 6">
    <name type="scientific">Patella caerulea</name>
    <name type="common">Rayed Mediterranean limpet</name>
    <dbReference type="NCBI Taxonomy" id="87958"/>
    <lineage>
        <taxon>Eukaryota</taxon>
        <taxon>Metazoa</taxon>
        <taxon>Spiralia</taxon>
        <taxon>Lophotrochozoa</taxon>
        <taxon>Mollusca</taxon>
        <taxon>Gastropoda</taxon>
        <taxon>Patellogastropoda</taxon>
        <taxon>Patelloidea</taxon>
        <taxon>Patellidae</taxon>
        <taxon>Patella</taxon>
    </lineage>
</organism>
<name>A0AAN8JZE2_PATCE</name>
<keyword evidence="3" id="KW-0472">Membrane</keyword>
<comment type="similarity">
    <text evidence="2">Belongs to the AB hydrolase superfamily. Epoxide hydrolase family.</text>
</comment>
<dbReference type="InterPro" id="IPR000639">
    <property type="entry name" value="Epox_hydrolase-like"/>
</dbReference>
<keyword evidence="3" id="KW-1133">Transmembrane helix</keyword>
<evidence type="ECO:0000259" key="4">
    <source>
        <dbReference type="Pfam" id="PF00561"/>
    </source>
</evidence>
<dbReference type="PANTHER" id="PTHR43329">
    <property type="entry name" value="EPOXIDE HYDROLASE"/>
    <property type="match status" value="1"/>
</dbReference>
<evidence type="ECO:0000256" key="3">
    <source>
        <dbReference type="SAM" id="Phobius"/>
    </source>
</evidence>
<dbReference type="InterPro" id="IPR000073">
    <property type="entry name" value="AB_hydrolase_1"/>
</dbReference>
<dbReference type="GO" id="GO:0004301">
    <property type="term" value="F:epoxide hydrolase activity"/>
    <property type="evidence" value="ECO:0007669"/>
    <property type="project" value="UniProtKB-ARBA"/>
</dbReference>
<reference evidence="5 6" key="1">
    <citation type="submission" date="2024-01" db="EMBL/GenBank/DDBJ databases">
        <title>The genome of the rayed Mediterranean limpet Patella caerulea (Linnaeus, 1758).</title>
        <authorList>
            <person name="Anh-Thu Weber A."/>
            <person name="Halstead-Nussloch G."/>
        </authorList>
    </citation>
    <scope>NUCLEOTIDE SEQUENCE [LARGE SCALE GENOMIC DNA]</scope>
    <source>
        <strain evidence="5">AATW-2023a</strain>
        <tissue evidence="5">Whole specimen</tissue>
    </source>
</reference>
<evidence type="ECO:0000256" key="2">
    <source>
        <dbReference type="ARBA" id="ARBA00038334"/>
    </source>
</evidence>
<dbReference type="Proteomes" id="UP001347796">
    <property type="component" value="Unassembled WGS sequence"/>
</dbReference>
<dbReference type="PRINTS" id="PR00412">
    <property type="entry name" value="EPOXHYDRLASE"/>
</dbReference>
<evidence type="ECO:0000256" key="1">
    <source>
        <dbReference type="ARBA" id="ARBA00022801"/>
    </source>
</evidence>
<dbReference type="Gene3D" id="3.40.50.1820">
    <property type="entry name" value="alpha/beta hydrolase"/>
    <property type="match status" value="1"/>
</dbReference>
<keyword evidence="6" id="KW-1185">Reference proteome</keyword>
<dbReference type="Pfam" id="PF00561">
    <property type="entry name" value="Abhydrolase_1"/>
    <property type="match status" value="1"/>
</dbReference>
<comment type="caution">
    <text evidence="5">The sequence shown here is derived from an EMBL/GenBank/DDBJ whole genome shotgun (WGS) entry which is preliminary data.</text>
</comment>
<dbReference type="PROSITE" id="PS51257">
    <property type="entry name" value="PROKAR_LIPOPROTEIN"/>
    <property type="match status" value="1"/>
</dbReference>
<dbReference type="InterPro" id="IPR029058">
    <property type="entry name" value="AB_hydrolase_fold"/>
</dbReference>
<accession>A0AAN8JZE2</accession>
<dbReference type="SUPFAM" id="SSF53474">
    <property type="entry name" value="alpha/beta-Hydrolases"/>
    <property type="match status" value="1"/>
</dbReference>
<keyword evidence="1" id="KW-0378">Hydrolase</keyword>
<dbReference type="EMBL" id="JAZGQO010000003">
    <property type="protein sequence ID" value="KAK6189029.1"/>
    <property type="molecule type" value="Genomic_DNA"/>
</dbReference>
<evidence type="ECO:0000313" key="6">
    <source>
        <dbReference type="Proteomes" id="UP001347796"/>
    </source>
</evidence>